<feature type="non-terminal residue" evidence="1">
    <location>
        <position position="1"/>
    </location>
</feature>
<accession>A0ACB9WIK9</accession>
<organism evidence="1 2">
    <name type="scientific">Chaenocephalus aceratus</name>
    <name type="common">Blackfin icefish</name>
    <name type="synonym">Chaenichthys aceratus</name>
    <dbReference type="NCBI Taxonomy" id="36190"/>
    <lineage>
        <taxon>Eukaryota</taxon>
        <taxon>Metazoa</taxon>
        <taxon>Chordata</taxon>
        <taxon>Craniata</taxon>
        <taxon>Vertebrata</taxon>
        <taxon>Euteleostomi</taxon>
        <taxon>Actinopterygii</taxon>
        <taxon>Neopterygii</taxon>
        <taxon>Teleostei</taxon>
        <taxon>Neoteleostei</taxon>
        <taxon>Acanthomorphata</taxon>
        <taxon>Eupercaria</taxon>
        <taxon>Perciformes</taxon>
        <taxon>Notothenioidei</taxon>
        <taxon>Channichthyidae</taxon>
        <taxon>Chaenocephalus</taxon>
    </lineage>
</organism>
<name>A0ACB9WIK9_CHAAC</name>
<dbReference type="Proteomes" id="UP001057452">
    <property type="component" value="Chromosome 22"/>
</dbReference>
<proteinExistence type="predicted"/>
<protein>
    <submittedName>
        <fullName evidence="1">Uncharacterized protein</fullName>
    </submittedName>
</protein>
<dbReference type="EMBL" id="CM043806">
    <property type="protein sequence ID" value="KAI4812705.1"/>
    <property type="molecule type" value="Genomic_DNA"/>
</dbReference>
<evidence type="ECO:0000313" key="1">
    <source>
        <dbReference type="EMBL" id="KAI4812705.1"/>
    </source>
</evidence>
<feature type="non-terminal residue" evidence="1">
    <location>
        <position position="63"/>
    </location>
</feature>
<evidence type="ECO:0000313" key="2">
    <source>
        <dbReference type="Proteomes" id="UP001057452"/>
    </source>
</evidence>
<keyword evidence="2" id="KW-1185">Reference proteome</keyword>
<reference evidence="1" key="1">
    <citation type="submission" date="2022-05" db="EMBL/GenBank/DDBJ databases">
        <title>Chromosome-level genome of Chaenocephalus aceratus.</title>
        <authorList>
            <person name="Park H."/>
        </authorList>
    </citation>
    <scope>NUCLEOTIDE SEQUENCE</scope>
    <source>
        <strain evidence="1">KU_202001</strain>
    </source>
</reference>
<sequence length="63" mass="6797">YGSYTEGDGGVKVIGIGAFAIPEKVSVFGEKVRKKETEDQLVEEPTLAQRRRGDLCGIGDRIG</sequence>
<gene>
    <name evidence="1" type="ORF">KUCAC02_024073</name>
</gene>
<comment type="caution">
    <text evidence="1">The sequence shown here is derived from an EMBL/GenBank/DDBJ whole genome shotgun (WGS) entry which is preliminary data.</text>
</comment>